<evidence type="ECO:0000313" key="3">
    <source>
        <dbReference type="Proteomes" id="UP001527925"/>
    </source>
</evidence>
<dbReference type="Proteomes" id="UP001527925">
    <property type="component" value="Unassembled WGS sequence"/>
</dbReference>
<reference evidence="2 3" key="1">
    <citation type="submission" date="2023-09" db="EMBL/GenBank/DDBJ databases">
        <title>Pangenome analysis of Batrachochytrium dendrobatidis and related Chytrids.</title>
        <authorList>
            <person name="Yacoub M.N."/>
            <person name="Stajich J.E."/>
            <person name="James T.Y."/>
        </authorList>
    </citation>
    <scope>NUCLEOTIDE SEQUENCE [LARGE SCALE GENOMIC DNA]</scope>
    <source>
        <strain evidence="2 3">JEL0888</strain>
    </source>
</reference>
<comment type="caution">
    <text evidence="2">The sequence shown here is derived from an EMBL/GenBank/DDBJ whole genome shotgun (WGS) entry which is preliminary data.</text>
</comment>
<accession>A0ABR4NDN2</accession>
<organism evidence="2 3">
    <name type="scientific">Polyrhizophydium stewartii</name>
    <dbReference type="NCBI Taxonomy" id="2732419"/>
    <lineage>
        <taxon>Eukaryota</taxon>
        <taxon>Fungi</taxon>
        <taxon>Fungi incertae sedis</taxon>
        <taxon>Chytridiomycota</taxon>
        <taxon>Chytridiomycota incertae sedis</taxon>
        <taxon>Chytridiomycetes</taxon>
        <taxon>Rhizophydiales</taxon>
        <taxon>Rhizophydiales incertae sedis</taxon>
        <taxon>Polyrhizophydium</taxon>
    </lineage>
</organism>
<keyword evidence="1" id="KW-1133">Transmembrane helix</keyword>
<keyword evidence="3" id="KW-1185">Reference proteome</keyword>
<evidence type="ECO:0000256" key="1">
    <source>
        <dbReference type="SAM" id="Phobius"/>
    </source>
</evidence>
<protein>
    <submittedName>
        <fullName evidence="2">Uncharacterized protein</fullName>
    </submittedName>
</protein>
<sequence>MIPSVSQTSQPLDVTRMDNCLGSGLVGVQFAGISRHFQEGGAAAMGSWPVSNVSYKFSDSDMFAIRTQTVGLVSFRLGFSATGSAASPLYNGSAWLTLLTLDCPEASRGPSEGAYVGIALACLALFALALSMIHSWLKQREAERRARSEPSSDLAQVNNEEFYRRMTDDDFDASSATLAQGGQVLSEGKDTVLGSGSSLGSAAPRGLTNTLSAMPLRSAAASSP</sequence>
<keyword evidence="1" id="KW-0472">Membrane</keyword>
<name>A0ABR4NDN2_9FUNG</name>
<keyword evidence="1" id="KW-0812">Transmembrane</keyword>
<feature type="transmembrane region" description="Helical" evidence="1">
    <location>
        <begin position="114"/>
        <end position="137"/>
    </location>
</feature>
<proteinExistence type="predicted"/>
<evidence type="ECO:0000313" key="2">
    <source>
        <dbReference type="EMBL" id="KAL2917638.1"/>
    </source>
</evidence>
<dbReference type="EMBL" id="JADGIZ020000010">
    <property type="protein sequence ID" value="KAL2917638.1"/>
    <property type="molecule type" value="Genomic_DNA"/>
</dbReference>
<gene>
    <name evidence="2" type="ORF">HK105_202925</name>
</gene>